<feature type="transmembrane region" description="Helical" evidence="10">
    <location>
        <begin position="325"/>
        <end position="346"/>
    </location>
</feature>
<keyword evidence="5 10" id="KW-0812">Transmembrane</keyword>
<feature type="transmembrane region" description="Helical" evidence="10">
    <location>
        <begin position="90"/>
        <end position="113"/>
    </location>
</feature>
<dbReference type="InterPro" id="IPR050222">
    <property type="entry name" value="MATE_MdtK"/>
</dbReference>
<feature type="transmembrane region" description="Helical" evidence="10">
    <location>
        <begin position="286"/>
        <end position="305"/>
    </location>
</feature>
<reference evidence="11 12" key="1">
    <citation type="submission" date="2012-06" db="EMBL/GenBank/DDBJ databases">
        <title>The complete chromosome of genome of Turneriella parva DSM 21527.</title>
        <authorList>
            <consortium name="US DOE Joint Genome Institute (JGI-PGF)"/>
            <person name="Lucas S."/>
            <person name="Han J."/>
            <person name="Lapidus A."/>
            <person name="Bruce D."/>
            <person name="Goodwin L."/>
            <person name="Pitluck S."/>
            <person name="Peters L."/>
            <person name="Kyrpides N."/>
            <person name="Mavromatis K."/>
            <person name="Ivanova N."/>
            <person name="Mikhailova N."/>
            <person name="Chertkov O."/>
            <person name="Detter J.C."/>
            <person name="Tapia R."/>
            <person name="Han C."/>
            <person name="Land M."/>
            <person name="Hauser L."/>
            <person name="Markowitz V."/>
            <person name="Cheng J.-F."/>
            <person name="Hugenholtz P."/>
            <person name="Woyke T."/>
            <person name="Wu D."/>
            <person name="Gronow S."/>
            <person name="Wellnitz S."/>
            <person name="Brambilla E."/>
            <person name="Klenk H.-P."/>
            <person name="Eisen J.A."/>
        </authorList>
    </citation>
    <scope>NUCLEOTIDE SEQUENCE [LARGE SCALE GENOMIC DNA]</scope>
    <source>
        <strain evidence="12">ATCC BAA-1111 / DSM 21527 / NCTC 11395 / H</strain>
    </source>
</reference>
<protein>
    <recommendedName>
        <fullName evidence="9">Multidrug-efflux transporter</fullName>
    </recommendedName>
</protein>
<dbReference type="EMBL" id="CP002959">
    <property type="protein sequence ID" value="AFM12708.1"/>
    <property type="molecule type" value="Genomic_DNA"/>
</dbReference>
<dbReference type="AlphaFoldDB" id="I4B601"/>
<organism evidence="11 12">
    <name type="scientific">Turneriella parva (strain ATCC BAA-1111 / DSM 21527 / NCTC 11395 / H)</name>
    <name type="common">Leptospira parva</name>
    <dbReference type="NCBI Taxonomy" id="869212"/>
    <lineage>
        <taxon>Bacteria</taxon>
        <taxon>Pseudomonadati</taxon>
        <taxon>Spirochaetota</taxon>
        <taxon>Spirochaetia</taxon>
        <taxon>Leptospirales</taxon>
        <taxon>Leptospiraceae</taxon>
        <taxon>Turneriella</taxon>
    </lineage>
</organism>
<feature type="transmembrane region" description="Helical" evidence="10">
    <location>
        <begin position="240"/>
        <end position="266"/>
    </location>
</feature>
<sequence>MISRKRSYGSFRELAPIALPIVLSQAIDVLMLFCDRLFVSQIGKEQLAATLSGGILTFMMTTLVTGTLGQINPLVAQYRGAQRPHDATRVVHQGFVFVLFFAPAVFLISRAAAPEVFSFFNHGGVLLSSELGYFEILSLTLFTAAIRQVFANFFIGIGETKMVTIASLTAVGLNLPLAYALTFGAWGLPQLGMRGAAWATVIAGFLPIGIFAARFFAADLRTLYNTRMRPRFDRNIFRQLVRYGLPAGLETFVNVGGFTFFTMVMYSYSPDVAAATTIVLNWDMVSFLPLLGISQGASSLVGRYLGAGKKKLALRSAWSGLKAGWGYSIIITSIYLSATVTLIVIFAPRDNLVSFDGVVAVGKTMLRISCLYFFLDATYSVLGGILKGAGDTLWTMLVSNTAMWTAAVLVYQFKDRMGLTAIGAWWVLTAMVSSLGLLFFWRFIQGKWLNRLMISA</sequence>
<gene>
    <name evidence="11" type="ordered locus">Turpa_2062</name>
</gene>
<evidence type="ECO:0000256" key="6">
    <source>
        <dbReference type="ARBA" id="ARBA00022989"/>
    </source>
</evidence>
<dbReference type="HOGENOM" id="CLU_012893_6_5_12"/>
<dbReference type="Pfam" id="PF01554">
    <property type="entry name" value="MatE"/>
    <property type="match status" value="2"/>
</dbReference>
<feature type="transmembrane region" description="Helical" evidence="10">
    <location>
        <begin position="198"/>
        <end position="220"/>
    </location>
</feature>
<evidence type="ECO:0000256" key="3">
    <source>
        <dbReference type="ARBA" id="ARBA00022449"/>
    </source>
</evidence>
<dbReference type="GO" id="GO:0006811">
    <property type="term" value="P:monoatomic ion transport"/>
    <property type="evidence" value="ECO:0007669"/>
    <property type="project" value="UniProtKB-KW"/>
</dbReference>
<feature type="transmembrane region" description="Helical" evidence="10">
    <location>
        <begin position="133"/>
        <end position="155"/>
    </location>
</feature>
<dbReference type="RefSeq" id="WP_014803214.1">
    <property type="nucleotide sequence ID" value="NC_018020.1"/>
</dbReference>
<evidence type="ECO:0000313" key="11">
    <source>
        <dbReference type="EMBL" id="AFM12708.1"/>
    </source>
</evidence>
<evidence type="ECO:0000256" key="10">
    <source>
        <dbReference type="SAM" id="Phobius"/>
    </source>
</evidence>
<evidence type="ECO:0000256" key="8">
    <source>
        <dbReference type="ARBA" id="ARBA00023136"/>
    </source>
</evidence>
<feature type="transmembrane region" description="Helical" evidence="10">
    <location>
        <begin position="393"/>
        <end position="413"/>
    </location>
</feature>
<dbReference type="CDD" id="cd13133">
    <property type="entry name" value="MATE_like_7"/>
    <property type="match status" value="1"/>
</dbReference>
<dbReference type="PANTHER" id="PTHR43298">
    <property type="entry name" value="MULTIDRUG RESISTANCE PROTEIN NORM-RELATED"/>
    <property type="match status" value="1"/>
</dbReference>
<dbReference type="OrthoDB" id="62420at2"/>
<feature type="transmembrane region" description="Helical" evidence="10">
    <location>
        <begin position="366"/>
        <end position="386"/>
    </location>
</feature>
<evidence type="ECO:0000256" key="2">
    <source>
        <dbReference type="ARBA" id="ARBA00022448"/>
    </source>
</evidence>
<dbReference type="GO" id="GO:0005886">
    <property type="term" value="C:plasma membrane"/>
    <property type="evidence" value="ECO:0007669"/>
    <property type="project" value="UniProtKB-SubCell"/>
</dbReference>
<name>I4B601_TURPD</name>
<dbReference type="InterPro" id="IPR048279">
    <property type="entry name" value="MdtK-like"/>
</dbReference>
<dbReference type="KEGG" id="tpx:Turpa_2062"/>
<evidence type="ECO:0000256" key="5">
    <source>
        <dbReference type="ARBA" id="ARBA00022692"/>
    </source>
</evidence>
<evidence type="ECO:0000256" key="1">
    <source>
        <dbReference type="ARBA" id="ARBA00004651"/>
    </source>
</evidence>
<evidence type="ECO:0000256" key="4">
    <source>
        <dbReference type="ARBA" id="ARBA00022475"/>
    </source>
</evidence>
<comment type="subcellular location">
    <subcellularLocation>
        <location evidence="1">Cell membrane</location>
        <topology evidence="1">Multi-pass membrane protein</topology>
    </subcellularLocation>
</comment>
<keyword evidence="12" id="KW-1185">Reference proteome</keyword>
<proteinExistence type="predicted"/>
<keyword evidence="8 10" id="KW-0472">Membrane</keyword>
<dbReference type="STRING" id="869212.Turpa_2062"/>
<evidence type="ECO:0000313" key="12">
    <source>
        <dbReference type="Proteomes" id="UP000006048"/>
    </source>
</evidence>
<evidence type="ECO:0000256" key="7">
    <source>
        <dbReference type="ARBA" id="ARBA00023065"/>
    </source>
</evidence>
<dbReference type="GO" id="GO:0015297">
    <property type="term" value="F:antiporter activity"/>
    <property type="evidence" value="ECO:0007669"/>
    <property type="project" value="UniProtKB-KW"/>
</dbReference>
<keyword evidence="3" id="KW-0050">Antiport</keyword>
<dbReference type="GO" id="GO:0042910">
    <property type="term" value="F:xenobiotic transmembrane transporter activity"/>
    <property type="evidence" value="ECO:0007669"/>
    <property type="project" value="InterPro"/>
</dbReference>
<keyword evidence="4" id="KW-1003">Cell membrane</keyword>
<dbReference type="PIRSF" id="PIRSF006603">
    <property type="entry name" value="DinF"/>
    <property type="match status" value="1"/>
</dbReference>
<dbReference type="InterPro" id="IPR002528">
    <property type="entry name" value="MATE_fam"/>
</dbReference>
<accession>I4B601</accession>
<keyword evidence="6 10" id="KW-1133">Transmembrane helix</keyword>
<dbReference type="Proteomes" id="UP000006048">
    <property type="component" value="Chromosome"/>
</dbReference>
<dbReference type="NCBIfam" id="TIGR00797">
    <property type="entry name" value="matE"/>
    <property type="match status" value="1"/>
</dbReference>
<keyword evidence="7" id="KW-0406">Ion transport</keyword>
<feature type="transmembrane region" description="Helical" evidence="10">
    <location>
        <begin position="162"/>
        <end position="186"/>
    </location>
</feature>
<feature type="transmembrane region" description="Helical" evidence="10">
    <location>
        <begin position="425"/>
        <end position="444"/>
    </location>
</feature>
<keyword evidence="2" id="KW-0813">Transport</keyword>
<feature type="transmembrane region" description="Helical" evidence="10">
    <location>
        <begin position="50"/>
        <end position="69"/>
    </location>
</feature>
<dbReference type="PANTHER" id="PTHR43298:SF2">
    <property type="entry name" value="FMN_FAD EXPORTER YEEO-RELATED"/>
    <property type="match status" value="1"/>
</dbReference>
<evidence type="ECO:0000256" key="9">
    <source>
        <dbReference type="ARBA" id="ARBA00031636"/>
    </source>
</evidence>